<dbReference type="InterPro" id="IPR035926">
    <property type="entry name" value="NusB-like_sf"/>
</dbReference>
<dbReference type="GO" id="GO:0009383">
    <property type="term" value="F:rRNA (cytosine-C5-)-methyltransferase activity"/>
    <property type="evidence" value="ECO:0007669"/>
    <property type="project" value="TreeGrafter"/>
</dbReference>
<dbReference type="NCBIfam" id="TIGR00563">
    <property type="entry name" value="rsmB"/>
    <property type="match status" value="1"/>
</dbReference>
<evidence type="ECO:0000256" key="13">
    <source>
        <dbReference type="ARBA" id="ARBA00047283"/>
    </source>
</evidence>
<dbReference type="InterPro" id="IPR006027">
    <property type="entry name" value="NusB_RsmB_TIM44"/>
</dbReference>
<keyword evidence="6" id="KW-0698">rRNA processing</keyword>
<comment type="function">
    <text evidence="1">Specifically methylates the cytosine at position 967 (m5C967) of 16S rRNA.</text>
</comment>
<protein>
    <recommendedName>
        <fullName evidence="4">16S rRNA (cytosine(967)-C(5))-methyltransferase</fullName>
        <ecNumber evidence="4">2.1.1.176</ecNumber>
    </recommendedName>
    <alternativeName>
        <fullName evidence="11">16S rRNA m5C967 methyltransferase</fullName>
    </alternativeName>
    <alternativeName>
        <fullName evidence="12">rRNA (cytosine-C(5)-)-methyltransferase RsmB</fullName>
    </alternativeName>
</protein>
<dbReference type="Pfam" id="PF22458">
    <property type="entry name" value="RsmF-B_ferredox"/>
    <property type="match status" value="1"/>
</dbReference>
<dbReference type="AlphaFoldDB" id="A0A9J6RP59"/>
<evidence type="ECO:0000256" key="1">
    <source>
        <dbReference type="ARBA" id="ARBA00002724"/>
    </source>
</evidence>
<dbReference type="Gene3D" id="3.40.50.150">
    <property type="entry name" value="Vaccinia Virus protein VP39"/>
    <property type="match status" value="1"/>
</dbReference>
<evidence type="ECO:0000313" key="16">
    <source>
        <dbReference type="EMBL" id="MCZ0866300.1"/>
    </source>
</evidence>
<dbReference type="GO" id="GO:0003723">
    <property type="term" value="F:RNA binding"/>
    <property type="evidence" value="ECO:0007669"/>
    <property type="project" value="UniProtKB-UniRule"/>
</dbReference>
<evidence type="ECO:0000256" key="2">
    <source>
        <dbReference type="ARBA" id="ARBA00004496"/>
    </source>
</evidence>
<keyword evidence="17" id="KW-1185">Reference proteome</keyword>
<sequence>MSKAQDCRATAARCLASVVKGNSLSQQIPEFEARVSERDRALFRQLCYGVLRWQPKLEGLSAQLLQKPFKAKDGDIHMLILLGLYQLSEMRIPDHAAVSATVNATRALKKPWAKNLVNGVLRQWQRRSEDLAQQLSPAQQLAHPQWLHLAIQQAWPEQAQAIQQANNEHPPMCLRVNSQKTQRQDYLQLLSSADIAATACDHSPVGIRLQQATAVQQLPHFAEGWVSVQDEAPQLGVGLLDLQPGQRVLDMCSAPGGKTCHMLEAQPELAHMLAVDIDQQRLLRVSENLQRLQLQAELKCSDATQVDGWWDGQGFDRILLDAPCSATGVIRRNPDIKAHRRPEDIAQLAKLQLQILSALWPTLKPGGLLLYATCSILPDENEQVVAAFCQQQSDVEHCPIDAQWGLARSYGRQLFPQNDGHDGFYYALLRKA</sequence>
<keyword evidence="8 14" id="KW-0808">Transferase</keyword>
<evidence type="ECO:0000256" key="4">
    <source>
        <dbReference type="ARBA" id="ARBA00012140"/>
    </source>
</evidence>
<evidence type="ECO:0000256" key="8">
    <source>
        <dbReference type="ARBA" id="ARBA00022679"/>
    </source>
</evidence>
<dbReference type="PANTHER" id="PTHR22807">
    <property type="entry name" value="NOP2 YEAST -RELATED NOL1/NOP2/FMU SUN DOMAIN-CONTAINING"/>
    <property type="match status" value="1"/>
</dbReference>
<dbReference type="Gene3D" id="3.30.70.1170">
    <property type="entry name" value="Sun protein, domain 3"/>
    <property type="match status" value="1"/>
</dbReference>
<feature type="binding site" evidence="14">
    <location>
        <begin position="252"/>
        <end position="258"/>
    </location>
    <ligand>
        <name>S-adenosyl-L-methionine</name>
        <dbReference type="ChEBI" id="CHEBI:59789"/>
    </ligand>
</feature>
<dbReference type="Pfam" id="PF01189">
    <property type="entry name" value="Methyltr_RsmB-F"/>
    <property type="match status" value="1"/>
</dbReference>
<evidence type="ECO:0000313" key="17">
    <source>
        <dbReference type="Proteomes" id="UP001069090"/>
    </source>
</evidence>
<comment type="subcellular location">
    <subcellularLocation>
        <location evidence="2">Cytoplasm</location>
    </subcellularLocation>
</comment>
<evidence type="ECO:0000256" key="9">
    <source>
        <dbReference type="ARBA" id="ARBA00022691"/>
    </source>
</evidence>
<comment type="caution">
    <text evidence="16">The sequence shown here is derived from an EMBL/GenBank/DDBJ whole genome shotgun (WGS) entry which is preliminary data.</text>
</comment>
<evidence type="ECO:0000256" key="6">
    <source>
        <dbReference type="ARBA" id="ARBA00022552"/>
    </source>
</evidence>
<feature type="binding site" evidence="14">
    <location>
        <position position="276"/>
    </location>
    <ligand>
        <name>S-adenosyl-L-methionine</name>
        <dbReference type="ChEBI" id="CHEBI:59789"/>
    </ligand>
</feature>
<dbReference type="SUPFAM" id="SSF53335">
    <property type="entry name" value="S-adenosyl-L-methionine-dependent methyltransferases"/>
    <property type="match status" value="1"/>
</dbReference>
<dbReference type="InterPro" id="IPR049560">
    <property type="entry name" value="MeTrfase_RsmB-F_NOP2_cat"/>
</dbReference>
<dbReference type="InterPro" id="IPR023267">
    <property type="entry name" value="RCMT"/>
</dbReference>
<dbReference type="GO" id="GO:0005829">
    <property type="term" value="C:cytosol"/>
    <property type="evidence" value="ECO:0007669"/>
    <property type="project" value="TreeGrafter"/>
</dbReference>
<dbReference type="PROSITE" id="PS51686">
    <property type="entry name" value="SAM_MT_RSMB_NOP"/>
    <property type="match status" value="1"/>
</dbReference>
<dbReference type="InterPro" id="IPR029063">
    <property type="entry name" value="SAM-dependent_MTases_sf"/>
</dbReference>
<evidence type="ECO:0000256" key="14">
    <source>
        <dbReference type="PROSITE-ProRule" id="PRU01023"/>
    </source>
</evidence>
<organism evidence="16 17">
    <name type="scientific">Dasania phycosphaerae</name>
    <dbReference type="NCBI Taxonomy" id="2950436"/>
    <lineage>
        <taxon>Bacteria</taxon>
        <taxon>Pseudomonadati</taxon>
        <taxon>Pseudomonadota</taxon>
        <taxon>Gammaproteobacteria</taxon>
        <taxon>Cellvibrionales</taxon>
        <taxon>Spongiibacteraceae</taxon>
        <taxon>Dasania</taxon>
    </lineage>
</organism>
<dbReference type="InterPro" id="IPR018314">
    <property type="entry name" value="RsmB/NOL1/NOP2-like_CS"/>
</dbReference>
<dbReference type="NCBIfam" id="NF011494">
    <property type="entry name" value="PRK14902.1"/>
    <property type="match status" value="1"/>
</dbReference>
<evidence type="ECO:0000256" key="11">
    <source>
        <dbReference type="ARBA" id="ARBA00030399"/>
    </source>
</evidence>
<dbReference type="InterPro" id="IPR001678">
    <property type="entry name" value="MeTrfase_RsmB-F_NOP2_dom"/>
</dbReference>
<gene>
    <name evidence="16" type="primary">rsmB</name>
    <name evidence="16" type="ORF">O0V09_13900</name>
</gene>
<feature type="binding site" evidence="14">
    <location>
        <position position="302"/>
    </location>
    <ligand>
        <name>S-adenosyl-L-methionine</name>
        <dbReference type="ChEBI" id="CHEBI:59789"/>
    </ligand>
</feature>
<evidence type="ECO:0000256" key="10">
    <source>
        <dbReference type="ARBA" id="ARBA00022884"/>
    </source>
</evidence>
<evidence type="ECO:0000256" key="7">
    <source>
        <dbReference type="ARBA" id="ARBA00022603"/>
    </source>
</evidence>
<comment type="catalytic activity">
    <reaction evidence="13">
        <text>cytidine(967) in 16S rRNA + S-adenosyl-L-methionine = 5-methylcytidine(967) in 16S rRNA + S-adenosyl-L-homocysteine + H(+)</text>
        <dbReference type="Rhea" id="RHEA:42748"/>
        <dbReference type="Rhea" id="RHEA-COMP:10219"/>
        <dbReference type="Rhea" id="RHEA-COMP:10220"/>
        <dbReference type="ChEBI" id="CHEBI:15378"/>
        <dbReference type="ChEBI" id="CHEBI:57856"/>
        <dbReference type="ChEBI" id="CHEBI:59789"/>
        <dbReference type="ChEBI" id="CHEBI:74483"/>
        <dbReference type="ChEBI" id="CHEBI:82748"/>
        <dbReference type="EC" id="2.1.1.176"/>
    </reaction>
</comment>
<dbReference type="GO" id="GO:0070475">
    <property type="term" value="P:rRNA base methylation"/>
    <property type="evidence" value="ECO:0007669"/>
    <property type="project" value="TreeGrafter"/>
</dbReference>
<dbReference type="FunFam" id="3.30.70.1170:FF:000002">
    <property type="entry name" value="Ribosomal RNA small subunit methyltransferase B"/>
    <property type="match status" value="1"/>
</dbReference>
<dbReference type="Gene3D" id="1.10.940.10">
    <property type="entry name" value="NusB-like"/>
    <property type="match status" value="1"/>
</dbReference>
<dbReference type="InterPro" id="IPR004573">
    <property type="entry name" value="rRNA_ssu_MeTfrase_B"/>
</dbReference>
<dbReference type="InterPro" id="IPR054728">
    <property type="entry name" value="RsmB-like_ferredoxin"/>
</dbReference>
<dbReference type="RefSeq" id="WP_258332464.1">
    <property type="nucleotide sequence ID" value="NZ_JAPTGG010000011.1"/>
</dbReference>
<dbReference type="NCBIfam" id="NF008149">
    <property type="entry name" value="PRK10901.1"/>
    <property type="match status" value="1"/>
</dbReference>
<dbReference type="Gene3D" id="1.10.287.730">
    <property type="entry name" value="Helix hairpin bin"/>
    <property type="match status" value="1"/>
</dbReference>
<dbReference type="PANTHER" id="PTHR22807:SF61">
    <property type="entry name" value="NOL1_NOP2_SUN FAMILY PROTEIN _ ANTITERMINATION NUSB DOMAIN-CONTAINING PROTEIN"/>
    <property type="match status" value="1"/>
</dbReference>
<keyword evidence="5" id="KW-0963">Cytoplasm</keyword>
<comment type="similarity">
    <text evidence="3 14">Belongs to the class I-like SAM-binding methyltransferase superfamily. RsmB/NOP family.</text>
</comment>
<feature type="domain" description="SAM-dependent MTase RsmB/NOP-type" evidence="15">
    <location>
        <begin position="162"/>
        <end position="432"/>
    </location>
</feature>
<dbReference type="GO" id="GO:0006355">
    <property type="term" value="P:regulation of DNA-templated transcription"/>
    <property type="evidence" value="ECO:0007669"/>
    <property type="project" value="InterPro"/>
</dbReference>
<dbReference type="CDD" id="cd02440">
    <property type="entry name" value="AdoMet_MTases"/>
    <property type="match status" value="1"/>
</dbReference>
<evidence type="ECO:0000256" key="5">
    <source>
        <dbReference type="ARBA" id="ARBA00022490"/>
    </source>
</evidence>
<dbReference type="PROSITE" id="PS01153">
    <property type="entry name" value="NOL1_NOP2_SUN"/>
    <property type="match status" value="1"/>
</dbReference>
<dbReference type="EMBL" id="JAPTGG010000011">
    <property type="protein sequence ID" value="MCZ0866300.1"/>
    <property type="molecule type" value="Genomic_DNA"/>
</dbReference>
<evidence type="ECO:0000259" key="15">
    <source>
        <dbReference type="PROSITE" id="PS51686"/>
    </source>
</evidence>
<keyword evidence="10 14" id="KW-0694">RNA-binding</keyword>
<keyword evidence="9 14" id="KW-0949">S-adenosyl-L-methionine</keyword>
<feature type="binding site" evidence="14">
    <location>
        <position position="321"/>
    </location>
    <ligand>
        <name>S-adenosyl-L-methionine</name>
        <dbReference type="ChEBI" id="CHEBI:59789"/>
    </ligand>
</feature>
<dbReference type="SUPFAM" id="SSF48013">
    <property type="entry name" value="NusB-like"/>
    <property type="match status" value="1"/>
</dbReference>
<proteinExistence type="inferred from homology"/>
<accession>A0A9J6RP59</accession>
<feature type="active site" description="Nucleophile" evidence="14">
    <location>
        <position position="374"/>
    </location>
</feature>
<evidence type="ECO:0000256" key="3">
    <source>
        <dbReference type="ARBA" id="ARBA00007494"/>
    </source>
</evidence>
<dbReference type="FunFam" id="3.40.50.150:FF:000022">
    <property type="entry name" value="Ribosomal RNA small subunit methyltransferase B"/>
    <property type="match status" value="1"/>
</dbReference>
<dbReference type="Proteomes" id="UP001069090">
    <property type="component" value="Unassembled WGS sequence"/>
</dbReference>
<keyword evidence="7 14" id="KW-0489">Methyltransferase</keyword>
<reference evidence="16 17" key="1">
    <citation type="submission" date="2022-12" db="EMBL/GenBank/DDBJ databases">
        <title>Dasania phycosphaerae sp. nov., isolated from particulate material of the south coast of Korea.</title>
        <authorList>
            <person name="Jiang Y."/>
        </authorList>
    </citation>
    <scope>NUCLEOTIDE SEQUENCE [LARGE SCALE GENOMIC DNA]</scope>
    <source>
        <strain evidence="16 17">GY-19</strain>
    </source>
</reference>
<dbReference type="EC" id="2.1.1.176" evidence="4"/>
<dbReference type="PRINTS" id="PR02008">
    <property type="entry name" value="RCMTFAMILY"/>
</dbReference>
<dbReference type="Pfam" id="PF01029">
    <property type="entry name" value="NusB"/>
    <property type="match status" value="1"/>
</dbReference>
<name>A0A9J6RP59_9GAMM</name>
<evidence type="ECO:0000256" key="12">
    <source>
        <dbReference type="ARBA" id="ARBA00031088"/>
    </source>
</evidence>